<evidence type="ECO:0000313" key="3">
    <source>
        <dbReference type="Proteomes" id="UP000612893"/>
    </source>
</evidence>
<evidence type="ECO:0000259" key="1">
    <source>
        <dbReference type="Pfam" id="PF14330"/>
    </source>
</evidence>
<evidence type="ECO:0000313" key="2">
    <source>
        <dbReference type="EMBL" id="MBJ7596815.1"/>
    </source>
</evidence>
<dbReference type="Pfam" id="PF14330">
    <property type="entry name" value="DUF4387"/>
    <property type="match status" value="1"/>
</dbReference>
<name>A0A934K1I7_9BACT</name>
<sequence length="108" mass="11890">MRLEDLCAVCRSKNAGPFLITLDMIFKDPAAYGVVAAGRLITRELVADRYRIPPDDVVAIEYIDGLNAVKASYKRRVPAGSPGDPDCYGMNQEAPLLDISFPAELFNR</sequence>
<keyword evidence="3" id="KW-1185">Reference proteome</keyword>
<reference evidence="2" key="1">
    <citation type="submission" date="2020-10" db="EMBL/GenBank/DDBJ databases">
        <title>Ca. Dormibacterota MAGs.</title>
        <authorList>
            <person name="Montgomery K."/>
        </authorList>
    </citation>
    <scope>NUCLEOTIDE SEQUENCE [LARGE SCALE GENOMIC DNA]</scope>
    <source>
        <strain evidence="2">SC8812_S17_10</strain>
    </source>
</reference>
<feature type="domain" description="DUF4387" evidence="1">
    <location>
        <begin position="3"/>
        <end position="99"/>
    </location>
</feature>
<dbReference type="InterPro" id="IPR025496">
    <property type="entry name" value="DUF4387"/>
</dbReference>
<gene>
    <name evidence="2" type="ORF">JF922_01835</name>
</gene>
<dbReference type="Proteomes" id="UP000612893">
    <property type="component" value="Unassembled WGS sequence"/>
</dbReference>
<protein>
    <submittedName>
        <fullName evidence="2">DUF4387 domain-containing protein</fullName>
    </submittedName>
</protein>
<comment type="caution">
    <text evidence="2">The sequence shown here is derived from an EMBL/GenBank/DDBJ whole genome shotgun (WGS) entry which is preliminary data.</text>
</comment>
<accession>A0A934K1I7</accession>
<dbReference type="EMBL" id="JAEKNR010000024">
    <property type="protein sequence ID" value="MBJ7596815.1"/>
    <property type="molecule type" value="Genomic_DNA"/>
</dbReference>
<proteinExistence type="predicted"/>
<dbReference type="AlphaFoldDB" id="A0A934K1I7"/>
<organism evidence="2 3">
    <name type="scientific">Candidatus Nephthysia bennettiae</name>
    <dbReference type="NCBI Taxonomy" id="3127016"/>
    <lineage>
        <taxon>Bacteria</taxon>
        <taxon>Bacillati</taxon>
        <taxon>Candidatus Dormiibacterota</taxon>
        <taxon>Candidatus Dormibacteria</taxon>
        <taxon>Candidatus Dormibacterales</taxon>
        <taxon>Candidatus Dormibacteraceae</taxon>
        <taxon>Candidatus Nephthysia</taxon>
    </lineage>
</organism>